<comment type="similarity">
    <text evidence="1 3">Belongs to the short-chain dehydrogenases/reductases (SDR) family.</text>
</comment>
<dbReference type="GO" id="GO:0016616">
    <property type="term" value="F:oxidoreductase activity, acting on the CH-OH group of donors, NAD or NADP as acceptor"/>
    <property type="evidence" value="ECO:0007669"/>
    <property type="project" value="UniProtKB-ARBA"/>
</dbReference>
<dbReference type="InterPro" id="IPR036291">
    <property type="entry name" value="NAD(P)-bd_dom_sf"/>
</dbReference>
<evidence type="ECO:0000256" key="1">
    <source>
        <dbReference type="ARBA" id="ARBA00006484"/>
    </source>
</evidence>
<dbReference type="Gene3D" id="3.40.50.720">
    <property type="entry name" value="NAD(P)-binding Rossmann-like Domain"/>
    <property type="match status" value="1"/>
</dbReference>
<dbReference type="PANTHER" id="PTHR43008:SF8">
    <property type="entry name" value="BENZIL REDUCTASE ((S)-BENZOIN FORMING) IRC24"/>
    <property type="match status" value="1"/>
</dbReference>
<dbReference type="Pfam" id="PF00106">
    <property type="entry name" value="adh_short"/>
    <property type="match status" value="1"/>
</dbReference>
<evidence type="ECO:0000256" key="2">
    <source>
        <dbReference type="ARBA" id="ARBA00023002"/>
    </source>
</evidence>
<dbReference type="OrthoDB" id="153074at2759"/>
<keyword evidence="2" id="KW-0560">Oxidoreductase</keyword>
<proteinExistence type="inferred from homology"/>
<protein>
    <submittedName>
        <fullName evidence="4">Uncharacterized protein</fullName>
    </submittedName>
</protein>
<keyword evidence="5" id="KW-1185">Reference proteome</keyword>
<dbReference type="PRINTS" id="PR00081">
    <property type="entry name" value="GDHRDH"/>
</dbReference>
<reference evidence="4 5" key="1">
    <citation type="submission" date="2018-06" db="EMBL/GenBank/DDBJ databases">
        <title>Comparative genomics reveals the genomic features of Rhizophagus irregularis, R. cerebriforme, R. diaphanum and Gigaspora rosea, and their symbiotic lifestyle signature.</title>
        <authorList>
            <person name="Morin E."/>
            <person name="San Clemente H."/>
            <person name="Chen E.C.H."/>
            <person name="De La Providencia I."/>
            <person name="Hainaut M."/>
            <person name="Kuo A."/>
            <person name="Kohler A."/>
            <person name="Murat C."/>
            <person name="Tang N."/>
            <person name="Roy S."/>
            <person name="Loubradou J."/>
            <person name="Henrissat B."/>
            <person name="Grigoriev I.V."/>
            <person name="Corradi N."/>
            <person name="Roux C."/>
            <person name="Martin F.M."/>
        </authorList>
    </citation>
    <scope>NUCLEOTIDE SEQUENCE [LARGE SCALE GENOMIC DNA]</scope>
    <source>
        <strain evidence="4 5">DAOM 194757</strain>
    </source>
</reference>
<dbReference type="AlphaFoldDB" id="A0A397UGS6"/>
<dbReference type="STRING" id="44941.A0A397UGS6"/>
<name>A0A397UGS6_9GLOM</name>
<dbReference type="GO" id="GO:0050664">
    <property type="term" value="F:oxidoreductase activity, acting on NAD(P)H, oxygen as acceptor"/>
    <property type="evidence" value="ECO:0007669"/>
    <property type="project" value="TreeGrafter"/>
</dbReference>
<evidence type="ECO:0000313" key="4">
    <source>
        <dbReference type="EMBL" id="RIB09390.1"/>
    </source>
</evidence>
<dbReference type="PANTHER" id="PTHR43008">
    <property type="entry name" value="BENZIL REDUCTASE"/>
    <property type="match status" value="1"/>
</dbReference>
<organism evidence="4 5">
    <name type="scientific">Gigaspora rosea</name>
    <dbReference type="NCBI Taxonomy" id="44941"/>
    <lineage>
        <taxon>Eukaryota</taxon>
        <taxon>Fungi</taxon>
        <taxon>Fungi incertae sedis</taxon>
        <taxon>Mucoromycota</taxon>
        <taxon>Glomeromycotina</taxon>
        <taxon>Glomeromycetes</taxon>
        <taxon>Diversisporales</taxon>
        <taxon>Gigasporaceae</taxon>
        <taxon>Gigaspora</taxon>
    </lineage>
</organism>
<comment type="caution">
    <text evidence="4">The sequence shown here is derived from an EMBL/GenBank/DDBJ whole genome shotgun (WGS) entry which is preliminary data.</text>
</comment>
<dbReference type="EMBL" id="QKWP01001382">
    <property type="protein sequence ID" value="RIB09390.1"/>
    <property type="molecule type" value="Genomic_DNA"/>
</dbReference>
<evidence type="ECO:0000313" key="5">
    <source>
        <dbReference type="Proteomes" id="UP000266673"/>
    </source>
</evidence>
<dbReference type="Proteomes" id="UP000266673">
    <property type="component" value="Unassembled WGS sequence"/>
</dbReference>
<dbReference type="InterPro" id="IPR002347">
    <property type="entry name" value="SDR_fam"/>
</dbReference>
<evidence type="ECO:0000256" key="3">
    <source>
        <dbReference type="RuleBase" id="RU000363"/>
    </source>
</evidence>
<dbReference type="PRINTS" id="PR00080">
    <property type="entry name" value="SDRFAMILY"/>
</dbReference>
<gene>
    <name evidence="4" type="ORF">C2G38_1981376</name>
</gene>
<accession>A0A397UGS6</accession>
<sequence length="261" mass="28936">MSKAVIVTGASRGIGRATTLQLLQHFNSNVIAVARSDQDLCDLKNHAENVLGIKGRLETVTGDITEEHIIEEVVKKCLERWGRIDGIIANAGVLDPMGNFVDINLQEWKRHFDVNFFSNISLIQKSIPYLRTSKGRIITISTGVAAFAHQSWSPYCTSKAALHMLTKCIAVEEPDIVSVSILPGVVDTTMQATIREQGLKAQMKQTDYQRYIDLYESKTLVHPDEPGRVLAALVVGGATQEMSGESYRYNDPKLSHLLDKK</sequence>
<dbReference type="SUPFAM" id="SSF51735">
    <property type="entry name" value="NAD(P)-binding Rossmann-fold domains"/>
    <property type="match status" value="1"/>
</dbReference>